<organism evidence="1 2">
    <name type="scientific">Streptantibioticus cattleyicolor (strain ATCC 35852 / DSM 46488 / JCM 4925 / NBRC 14057 / NRRL 8057)</name>
    <name type="common">Streptomyces cattleya</name>
    <dbReference type="NCBI Taxonomy" id="1003195"/>
    <lineage>
        <taxon>Bacteria</taxon>
        <taxon>Bacillati</taxon>
        <taxon>Actinomycetota</taxon>
        <taxon>Actinomycetes</taxon>
        <taxon>Kitasatosporales</taxon>
        <taxon>Streptomycetaceae</taxon>
        <taxon>Streptantibioticus</taxon>
    </lineage>
</organism>
<dbReference type="Proteomes" id="UP000007842">
    <property type="component" value="Plasmid pSCATT"/>
</dbReference>
<evidence type="ECO:0000313" key="1">
    <source>
        <dbReference type="EMBL" id="AEW99818.1"/>
    </source>
</evidence>
<geneLocation type="plasmid" evidence="1 2">
    <name>pSCATT</name>
</geneLocation>
<dbReference type="EMBL" id="CP003229">
    <property type="protein sequence ID" value="AEW99818.1"/>
    <property type="molecule type" value="Genomic_DNA"/>
</dbReference>
<name>G8XHI1_STREN</name>
<reference evidence="2" key="1">
    <citation type="submission" date="2011-12" db="EMBL/GenBank/DDBJ databases">
        <title>Complete genome sequence of Streptomyces cattleya strain DSM 46488.</title>
        <authorList>
            <person name="Ou H.-Y."/>
            <person name="Li P."/>
            <person name="Zhao C."/>
            <person name="O'Hagan D."/>
            <person name="Deng Z."/>
        </authorList>
    </citation>
    <scope>NUCLEOTIDE SEQUENCE [LARGE SCALE GENOMIC DNA]</scope>
    <source>
        <strain evidence="2">ATCC 35852 / DSM 46488 / JCM 4925 / NBRC 14057 / NRRL 8057</strain>
        <plasmid evidence="2">Plasmid pSCATT</plasmid>
    </source>
</reference>
<evidence type="ECO:0000313" key="2">
    <source>
        <dbReference type="Proteomes" id="UP000007842"/>
    </source>
</evidence>
<dbReference type="KEGG" id="scy:SCATT_p16250"/>
<keyword evidence="2" id="KW-1185">Reference proteome</keyword>
<protein>
    <submittedName>
        <fullName evidence="1">Uncharacterized protein</fullName>
    </submittedName>
</protein>
<sequence length="86" mass="9621">MVSGPPHRRPSRRLERIPLQVFVGHHAPGSYGGGSLLSVSSRLTALWSWRASRGDVAVSRCPEGLGRPGDHRRHQCGWPRSWSYHN</sequence>
<gene>
    <name evidence="1" type="ordered locus">SCATT_p16250</name>
</gene>
<proteinExistence type="predicted"/>
<dbReference type="PATRIC" id="fig|1003195.29.peg.7422"/>
<dbReference type="AlphaFoldDB" id="G8XHI1"/>
<dbReference type="HOGENOM" id="CLU_2496489_0_0_11"/>
<accession>G8XHI1</accession>
<keyword evidence="1" id="KW-0614">Plasmid</keyword>